<keyword evidence="1" id="KW-1133">Transmembrane helix</keyword>
<accession>A0A160TFL4</accession>
<keyword evidence="1" id="KW-0812">Transmembrane</keyword>
<evidence type="ECO:0000256" key="1">
    <source>
        <dbReference type="SAM" id="Phobius"/>
    </source>
</evidence>
<name>A0A160TFL4_9ZZZZ</name>
<reference evidence="2" key="1">
    <citation type="submission" date="2015-10" db="EMBL/GenBank/DDBJ databases">
        <authorList>
            <person name="Gilbert D.G."/>
        </authorList>
    </citation>
    <scope>NUCLEOTIDE SEQUENCE</scope>
</reference>
<organism evidence="2">
    <name type="scientific">hydrothermal vent metagenome</name>
    <dbReference type="NCBI Taxonomy" id="652676"/>
    <lineage>
        <taxon>unclassified sequences</taxon>
        <taxon>metagenomes</taxon>
        <taxon>ecological metagenomes</taxon>
    </lineage>
</organism>
<dbReference type="EMBL" id="CZQE01000066">
    <property type="protein sequence ID" value="CUS43545.1"/>
    <property type="molecule type" value="Genomic_DNA"/>
</dbReference>
<sequence>MRTSNAIKTAGYMVSIASVMLLGIASWKSASREPLLMICLFAGMTASAVGMLLRWISYQIREREE</sequence>
<keyword evidence="1" id="KW-0472">Membrane</keyword>
<feature type="transmembrane region" description="Helical" evidence="1">
    <location>
        <begin position="12"/>
        <end position="29"/>
    </location>
</feature>
<evidence type="ECO:0000313" key="2">
    <source>
        <dbReference type="EMBL" id="CUS43545.1"/>
    </source>
</evidence>
<dbReference type="AlphaFoldDB" id="A0A160TFL4"/>
<proteinExistence type="predicted"/>
<feature type="transmembrane region" description="Helical" evidence="1">
    <location>
        <begin position="35"/>
        <end position="56"/>
    </location>
</feature>
<gene>
    <name evidence="2" type="ORF">MGWOODY_Smn3479</name>
</gene>
<protein>
    <submittedName>
        <fullName evidence="2">Uncharacterized protein</fullName>
    </submittedName>
</protein>